<dbReference type="GO" id="GO:0007166">
    <property type="term" value="P:cell surface receptor signaling pathway"/>
    <property type="evidence" value="ECO:0007669"/>
    <property type="project" value="InterPro"/>
</dbReference>
<feature type="transmembrane region" description="Helical" evidence="7">
    <location>
        <begin position="180"/>
        <end position="203"/>
    </location>
</feature>
<evidence type="ECO:0000256" key="6">
    <source>
        <dbReference type="SAM" id="MobiDB-lite"/>
    </source>
</evidence>
<dbReference type="GO" id="GO:0014069">
    <property type="term" value="C:postsynaptic density"/>
    <property type="evidence" value="ECO:0007669"/>
    <property type="project" value="TreeGrafter"/>
</dbReference>
<comment type="subcellular location">
    <subcellularLocation>
        <location evidence="1">Membrane</location>
        <topology evidence="1">Multi-pass membrane protein</topology>
    </subcellularLocation>
</comment>
<dbReference type="InterPro" id="IPR000832">
    <property type="entry name" value="GPCR_2_secretin-like"/>
</dbReference>
<reference evidence="10" key="2">
    <citation type="submission" date="2025-09" db="UniProtKB">
        <authorList>
            <consortium name="Ensembl"/>
        </authorList>
    </citation>
    <scope>IDENTIFICATION</scope>
</reference>
<evidence type="ECO:0000313" key="10">
    <source>
        <dbReference type="Ensembl" id="ENSEBUP00000002070.1"/>
    </source>
</evidence>
<feature type="transmembrane region" description="Helical" evidence="7">
    <location>
        <begin position="322"/>
        <end position="345"/>
    </location>
</feature>
<dbReference type="InterPro" id="IPR057244">
    <property type="entry name" value="GAIN_B"/>
</dbReference>
<feature type="region of interest" description="Disordered" evidence="6">
    <location>
        <begin position="546"/>
        <end position="571"/>
    </location>
</feature>
<feature type="region of interest" description="Disordered" evidence="6">
    <location>
        <begin position="615"/>
        <end position="647"/>
    </location>
</feature>
<dbReference type="GO" id="GO:0005886">
    <property type="term" value="C:plasma membrane"/>
    <property type="evidence" value="ECO:0007669"/>
    <property type="project" value="TreeGrafter"/>
</dbReference>
<evidence type="ECO:0000256" key="1">
    <source>
        <dbReference type="ARBA" id="ARBA00004141"/>
    </source>
</evidence>
<dbReference type="InterPro" id="IPR017981">
    <property type="entry name" value="GPCR_2-like_7TM"/>
</dbReference>
<dbReference type="PROSITE" id="PS50261">
    <property type="entry name" value="G_PROTEIN_RECEP_F2_4"/>
    <property type="match status" value="1"/>
</dbReference>
<dbReference type="OMA" id="AMKRWSV"/>
<dbReference type="GO" id="GO:0004930">
    <property type="term" value="F:G protein-coupled receptor activity"/>
    <property type="evidence" value="ECO:0007669"/>
    <property type="project" value="InterPro"/>
</dbReference>
<dbReference type="AlphaFoldDB" id="A0A8C4NF76"/>
<dbReference type="PROSITE" id="PS50221">
    <property type="entry name" value="GAIN_B"/>
    <property type="match status" value="1"/>
</dbReference>
<keyword evidence="4 7" id="KW-0472">Membrane</keyword>
<dbReference type="Proteomes" id="UP000694388">
    <property type="component" value="Unplaced"/>
</dbReference>
<evidence type="ECO:0000259" key="9">
    <source>
        <dbReference type="PROSITE" id="PS50261"/>
    </source>
</evidence>
<evidence type="ECO:0000256" key="4">
    <source>
        <dbReference type="ARBA" id="ARBA00023136"/>
    </source>
</evidence>
<feature type="transmembrane region" description="Helical" evidence="7">
    <location>
        <begin position="283"/>
        <end position="302"/>
    </location>
</feature>
<dbReference type="PANTHER" id="PTHR12011">
    <property type="entry name" value="ADHESION G-PROTEIN COUPLED RECEPTOR"/>
    <property type="match status" value="1"/>
</dbReference>
<dbReference type="Gene3D" id="2.60.220.50">
    <property type="match status" value="1"/>
</dbReference>
<reference evidence="10" key="1">
    <citation type="submission" date="2025-08" db="UniProtKB">
        <authorList>
            <consortium name="Ensembl"/>
        </authorList>
    </citation>
    <scope>IDENTIFICATION</scope>
</reference>
<evidence type="ECO:0000256" key="2">
    <source>
        <dbReference type="ARBA" id="ARBA00022692"/>
    </source>
</evidence>
<dbReference type="PRINTS" id="PR00249">
    <property type="entry name" value="GPCRSECRETIN"/>
</dbReference>
<dbReference type="GeneTree" id="ENSGT00940000157432"/>
<evidence type="ECO:0000259" key="8">
    <source>
        <dbReference type="PROSITE" id="PS50221"/>
    </source>
</evidence>
<keyword evidence="11" id="KW-1185">Reference proteome</keyword>
<feature type="compositionally biased region" description="Polar residues" evidence="6">
    <location>
        <begin position="551"/>
        <end position="564"/>
    </location>
</feature>
<evidence type="ECO:0000256" key="5">
    <source>
        <dbReference type="ARBA" id="ARBA00023157"/>
    </source>
</evidence>
<dbReference type="Gene3D" id="1.20.1070.10">
    <property type="entry name" value="Rhodopsin 7-helix transmembrane proteins"/>
    <property type="match status" value="1"/>
</dbReference>
<sequence length="824" mass="89592">MLAANHTADITFPLQGRRRMVDWARNLDDHMIIPKSVISNLPTEPGKHAIIGNILYKNIGQILPISRNSSYINSRMFALTINPAPKRISPPLEIVFSHLNNATNDLQCMVWNYTNLPAAGAAWPGSACNSNGNINRGRRSSAESVRSTCYCDQLAAFAILSASSHHGIQENMSVMETSSFPLVIGCGVSSLSLMGLMVIYCIFWRTIKSERSVILLNFCVSIISSNSLIVVGQAQLDSKVICTVIAAFLHFFFLASFCWVLTEAWQSYLAVNGQQRSKIVRKRFLCLGWGLPALIVAISVGFTKTKGYGTTNYCWLSLEGGLLYAFVGPAAGVVLVNMGICILVFNKLVSKEGIHDKKLKHHTGPVPLPHAKLKCSKCGIVSGNALSASTTSNAMASLWSSCVVLPLLALTWMSAVLAITDRRSSLFQILFAVFDSLQGFVVLVVHSILRKEVQDALKCRIQNTNVQTNETSSTFQNGHAEILKGRFKSDFEKDVEMVCRSVLSKDGQVAAPGSGLPCEEHTLIKPDYSSNSIGLSGLLSILPDVQPQPAPTLTTSETPATSMNPPDLPSGYGNADPSQLYCCSTDALELFRAHERAISSNYVLLPCSTQAPGMNTLPPGGSGSHDIPATEIGHLGPSIPKGTDPLSSLTRERHRNLFRRPSLNVEHPPPLRACYGTLTRDSPSQALRADTASTVSLNSLERRKCKYSELDFEKIMRTRKRHIDMFQDLNNKFQQDKDDRGTLSVDMLATADGQGQHSTSTEMTSVGHGATDTLRKVIPVPASWSLLDPSGAPCVPADLTNAEWEKAGSNLPLATFEGDIQTEV</sequence>
<evidence type="ECO:0008006" key="12">
    <source>
        <dbReference type="Google" id="ProtNLM"/>
    </source>
</evidence>
<dbReference type="Ensembl" id="ENSEBUT00000002416.1">
    <property type="protein sequence ID" value="ENSEBUP00000002070.1"/>
    <property type="gene ID" value="ENSEBUG00000001654.1"/>
</dbReference>
<evidence type="ECO:0000256" key="3">
    <source>
        <dbReference type="ARBA" id="ARBA00022989"/>
    </source>
</evidence>
<dbReference type="PANTHER" id="PTHR12011:SF39">
    <property type="entry name" value="ADHESION G PROTEIN-COUPLED RECEPTOR B1"/>
    <property type="match status" value="1"/>
</dbReference>
<proteinExistence type="predicted"/>
<dbReference type="GO" id="GO:0007189">
    <property type="term" value="P:adenylate cyclase-activating G protein-coupled receptor signaling pathway"/>
    <property type="evidence" value="ECO:0007669"/>
    <property type="project" value="TreeGrafter"/>
</dbReference>
<dbReference type="InterPro" id="IPR046338">
    <property type="entry name" value="GAIN_dom_sf"/>
</dbReference>
<feature type="transmembrane region" description="Helical" evidence="7">
    <location>
        <begin position="240"/>
        <end position="262"/>
    </location>
</feature>
<feature type="domain" description="G-protein coupled receptors family 2 profile 2" evidence="9">
    <location>
        <begin position="178"/>
        <end position="450"/>
    </location>
</feature>
<keyword evidence="3 7" id="KW-1133">Transmembrane helix</keyword>
<keyword evidence="2 7" id="KW-0812">Transmembrane</keyword>
<evidence type="ECO:0000313" key="11">
    <source>
        <dbReference type="Proteomes" id="UP000694388"/>
    </source>
</evidence>
<name>A0A8C4NF76_EPTBU</name>
<feature type="transmembrane region" description="Helical" evidence="7">
    <location>
        <begin position="398"/>
        <end position="420"/>
    </location>
</feature>
<dbReference type="Pfam" id="PF00002">
    <property type="entry name" value="7tm_2"/>
    <property type="match status" value="1"/>
</dbReference>
<protein>
    <recommendedName>
        <fullName evidence="12">Adhesion G protein-coupled receptor B3</fullName>
    </recommendedName>
</protein>
<accession>A0A8C4NF76</accession>
<evidence type="ECO:0000256" key="7">
    <source>
        <dbReference type="SAM" id="Phobius"/>
    </source>
</evidence>
<dbReference type="InterPro" id="IPR008077">
    <property type="entry name" value="GPCR_2_brain_angio_inhib"/>
</dbReference>
<dbReference type="GO" id="GO:0030425">
    <property type="term" value="C:dendrite"/>
    <property type="evidence" value="ECO:0007669"/>
    <property type="project" value="TreeGrafter"/>
</dbReference>
<keyword evidence="5" id="KW-1015">Disulfide bond</keyword>
<organism evidence="10 11">
    <name type="scientific">Eptatretus burgeri</name>
    <name type="common">Inshore hagfish</name>
    <dbReference type="NCBI Taxonomy" id="7764"/>
    <lineage>
        <taxon>Eukaryota</taxon>
        <taxon>Metazoa</taxon>
        <taxon>Chordata</taxon>
        <taxon>Craniata</taxon>
        <taxon>Vertebrata</taxon>
        <taxon>Cyclostomata</taxon>
        <taxon>Myxini</taxon>
        <taxon>Myxiniformes</taxon>
        <taxon>Myxinidae</taxon>
        <taxon>Eptatretinae</taxon>
        <taxon>Eptatretus</taxon>
    </lineage>
</organism>
<feature type="domain" description="GAIN-B" evidence="8">
    <location>
        <begin position="1"/>
        <end position="167"/>
    </location>
</feature>
<dbReference type="GO" id="GO:0043652">
    <property type="term" value="P:engulfment of apoptotic cell"/>
    <property type="evidence" value="ECO:0007669"/>
    <property type="project" value="TreeGrafter"/>
</dbReference>
<dbReference type="PRINTS" id="PR01694">
    <property type="entry name" value="BAIPRECURSOR"/>
</dbReference>
<feature type="transmembrane region" description="Helical" evidence="7">
    <location>
        <begin position="215"/>
        <end position="234"/>
    </location>
</feature>
<dbReference type="GO" id="GO:0016525">
    <property type="term" value="P:negative regulation of angiogenesis"/>
    <property type="evidence" value="ECO:0007669"/>
    <property type="project" value="InterPro"/>
</dbReference>